<comment type="caution">
    <text evidence="8">The sequence shown here is derived from an EMBL/GenBank/DDBJ whole genome shotgun (WGS) entry which is preliminary data.</text>
</comment>
<evidence type="ECO:0000256" key="1">
    <source>
        <dbReference type="ARBA" id="ARBA00004442"/>
    </source>
</evidence>
<dbReference type="InterPro" id="IPR011990">
    <property type="entry name" value="TPR-like_helical_dom_sf"/>
</dbReference>
<proteinExistence type="inferred from homology"/>
<organism evidence="8 9">
    <name type="scientific">Filimonas effusa</name>
    <dbReference type="NCBI Taxonomy" id="2508721"/>
    <lineage>
        <taxon>Bacteria</taxon>
        <taxon>Pseudomonadati</taxon>
        <taxon>Bacteroidota</taxon>
        <taxon>Chitinophagia</taxon>
        <taxon>Chitinophagales</taxon>
        <taxon>Chitinophagaceae</taxon>
        <taxon>Filimonas</taxon>
    </lineage>
</organism>
<protein>
    <submittedName>
        <fullName evidence="8">RagB/SusD family nutrient uptake outer membrane protein</fullName>
    </submittedName>
</protein>
<sequence length="514" mass="57110">MNKLFLILTGAAAVVSTGCTKLDVDAESELTPSTFPKSEAAYIAASGPVYRKLSTSDFSTGYWWNVELSTDEAIIPTRGSGYYDGGKYIALHKHSWNAEDPTIKGTWSWGYSAISECNRILDLFSKAENSDLKNTSIAELRAMRSLFYFYMMDLFGNIPITSFGTAELPKQSTRKEVFDYIEKELLAVIPNLPAPSTVGQANYGRPTRWMAYALLQKLYLNAEYYTGANKYVASVEYADKLLNESSLQLVANYADLFSPTNGANSETIMAAIFDPVEAKGNHLTRYSLHSTLRNKYKLPYSPSNAMCTVPEFYNLFKLAGDVRNSTWLAGKQFDNDGKAIMNGSAQLDLTPEIVLTDAATMNVGTEVGGISRGARSIKFFPDPNSSTDRYQGNDIPILRLADVYLMKAEAILRGAAATSVKGEMQTPDVLVRKIRSRAGVTTPVSGVTLDQLLDERGRELAWECWRRNDLIRFGKYEGKWGFKEGGESVDRRLFPIPSTERVLNPNLNQNKGYN</sequence>
<evidence type="ECO:0000256" key="4">
    <source>
        <dbReference type="ARBA" id="ARBA00023136"/>
    </source>
</evidence>
<feature type="domain" description="SusD-like N-terminal" evidence="7">
    <location>
        <begin position="91"/>
        <end position="220"/>
    </location>
</feature>
<evidence type="ECO:0000313" key="8">
    <source>
        <dbReference type="EMBL" id="RXK83945.1"/>
    </source>
</evidence>
<dbReference type="Proteomes" id="UP000290545">
    <property type="component" value="Unassembled WGS sequence"/>
</dbReference>
<keyword evidence="3" id="KW-0732">Signal</keyword>
<evidence type="ECO:0000256" key="2">
    <source>
        <dbReference type="ARBA" id="ARBA00006275"/>
    </source>
</evidence>
<feature type="domain" description="RagB/SusD" evidence="6">
    <location>
        <begin position="377"/>
        <end position="513"/>
    </location>
</feature>
<accession>A0A4Q1D605</accession>
<keyword evidence="5" id="KW-0998">Cell outer membrane</keyword>
<comment type="similarity">
    <text evidence="2">Belongs to the SusD family.</text>
</comment>
<dbReference type="AlphaFoldDB" id="A0A4Q1D605"/>
<dbReference type="GO" id="GO:0009279">
    <property type="term" value="C:cell outer membrane"/>
    <property type="evidence" value="ECO:0007669"/>
    <property type="project" value="UniProtKB-SubCell"/>
</dbReference>
<reference evidence="8 9" key="1">
    <citation type="submission" date="2019-01" db="EMBL/GenBank/DDBJ databases">
        <title>Filimonas sp. strain TTM-71.</title>
        <authorList>
            <person name="Chen W.-M."/>
        </authorList>
    </citation>
    <scope>NUCLEOTIDE SEQUENCE [LARGE SCALE GENOMIC DNA]</scope>
    <source>
        <strain evidence="8 9">TTM-71</strain>
    </source>
</reference>
<name>A0A4Q1D605_9BACT</name>
<comment type="subcellular location">
    <subcellularLocation>
        <location evidence="1">Cell outer membrane</location>
    </subcellularLocation>
</comment>
<dbReference type="InterPro" id="IPR012944">
    <property type="entry name" value="SusD_RagB_dom"/>
</dbReference>
<evidence type="ECO:0000259" key="7">
    <source>
        <dbReference type="Pfam" id="PF14322"/>
    </source>
</evidence>
<evidence type="ECO:0000256" key="3">
    <source>
        <dbReference type="ARBA" id="ARBA00022729"/>
    </source>
</evidence>
<dbReference type="OrthoDB" id="9783641at2"/>
<dbReference type="EMBL" id="SDHZ01000002">
    <property type="protein sequence ID" value="RXK83945.1"/>
    <property type="molecule type" value="Genomic_DNA"/>
</dbReference>
<keyword evidence="9" id="KW-1185">Reference proteome</keyword>
<dbReference type="SUPFAM" id="SSF48452">
    <property type="entry name" value="TPR-like"/>
    <property type="match status" value="1"/>
</dbReference>
<dbReference type="Pfam" id="PF07980">
    <property type="entry name" value="SusD_RagB"/>
    <property type="match status" value="1"/>
</dbReference>
<evidence type="ECO:0000259" key="6">
    <source>
        <dbReference type="Pfam" id="PF07980"/>
    </source>
</evidence>
<evidence type="ECO:0000313" key="9">
    <source>
        <dbReference type="Proteomes" id="UP000290545"/>
    </source>
</evidence>
<keyword evidence="4" id="KW-0472">Membrane</keyword>
<dbReference type="Gene3D" id="1.25.40.390">
    <property type="match status" value="1"/>
</dbReference>
<evidence type="ECO:0000256" key="5">
    <source>
        <dbReference type="ARBA" id="ARBA00023237"/>
    </source>
</evidence>
<dbReference type="InterPro" id="IPR033985">
    <property type="entry name" value="SusD-like_N"/>
</dbReference>
<dbReference type="Pfam" id="PF14322">
    <property type="entry name" value="SusD-like_3"/>
    <property type="match status" value="1"/>
</dbReference>
<gene>
    <name evidence="8" type="ORF">ESB13_13315</name>
</gene>
<dbReference type="PROSITE" id="PS51257">
    <property type="entry name" value="PROKAR_LIPOPROTEIN"/>
    <property type="match status" value="1"/>
</dbReference>